<gene>
    <name evidence="3" type="primary">Mybpc1</name>
    <name evidence="3" type="ORF">GTO93_0000309</name>
</gene>
<dbReference type="CDD" id="cd00063">
    <property type="entry name" value="FN3"/>
    <property type="match status" value="1"/>
</dbReference>
<feature type="domain" description="Fibronectin type-III" evidence="2">
    <location>
        <begin position="1"/>
        <end position="84"/>
    </location>
</feature>
<accession>A0ABS2YB47</accession>
<dbReference type="Gene3D" id="2.60.40.10">
    <property type="entry name" value="Immunoglobulins"/>
    <property type="match status" value="1"/>
</dbReference>
<dbReference type="InterPro" id="IPR003961">
    <property type="entry name" value="FN3_dom"/>
</dbReference>
<dbReference type="EMBL" id="JAAWVQ010124311">
    <property type="protein sequence ID" value="MBN3283153.1"/>
    <property type="molecule type" value="Genomic_DNA"/>
</dbReference>
<keyword evidence="4" id="KW-1185">Reference proteome</keyword>
<dbReference type="InterPro" id="IPR036116">
    <property type="entry name" value="FN3_sf"/>
</dbReference>
<name>A0ABS2YB47_POLSP</name>
<dbReference type="SUPFAM" id="SSF49265">
    <property type="entry name" value="Fibronectin type III"/>
    <property type="match status" value="1"/>
</dbReference>
<proteinExistence type="predicted"/>
<feature type="non-terminal residue" evidence="3">
    <location>
        <position position="139"/>
    </location>
</feature>
<evidence type="ECO:0000256" key="1">
    <source>
        <dbReference type="ARBA" id="ARBA00022737"/>
    </source>
</evidence>
<evidence type="ECO:0000313" key="3">
    <source>
        <dbReference type="EMBL" id="MBN3283153.1"/>
    </source>
</evidence>
<protein>
    <submittedName>
        <fullName evidence="3">MYPC1 protein</fullName>
    </submittedName>
</protein>
<evidence type="ECO:0000313" key="4">
    <source>
        <dbReference type="Proteomes" id="UP001166093"/>
    </source>
</evidence>
<organism evidence="3 4">
    <name type="scientific">Polyodon spathula</name>
    <name type="common">North American paddlefish</name>
    <name type="synonym">Squalus spathula</name>
    <dbReference type="NCBI Taxonomy" id="7913"/>
    <lineage>
        <taxon>Eukaryota</taxon>
        <taxon>Metazoa</taxon>
        <taxon>Chordata</taxon>
        <taxon>Craniata</taxon>
        <taxon>Vertebrata</taxon>
        <taxon>Euteleostomi</taxon>
        <taxon>Actinopterygii</taxon>
        <taxon>Chondrostei</taxon>
        <taxon>Acipenseriformes</taxon>
        <taxon>Polyodontidae</taxon>
        <taxon>Polyodon</taxon>
    </lineage>
</organism>
<dbReference type="PROSITE" id="PS50853">
    <property type="entry name" value="FN3"/>
    <property type="match status" value="1"/>
</dbReference>
<evidence type="ECO:0000259" key="2">
    <source>
        <dbReference type="PROSITE" id="PS50853"/>
    </source>
</evidence>
<reference evidence="3" key="1">
    <citation type="journal article" date="2021" name="Cell">
        <title>Tracing the genetic footprints of vertebrate landing in non-teleost ray-finned fishes.</title>
        <authorList>
            <person name="Bi X."/>
            <person name="Wang K."/>
            <person name="Yang L."/>
            <person name="Pan H."/>
            <person name="Jiang H."/>
            <person name="Wei Q."/>
            <person name="Fang M."/>
            <person name="Yu H."/>
            <person name="Zhu C."/>
            <person name="Cai Y."/>
            <person name="He Y."/>
            <person name="Gan X."/>
            <person name="Zeng H."/>
            <person name="Yu D."/>
            <person name="Zhu Y."/>
            <person name="Jiang H."/>
            <person name="Qiu Q."/>
            <person name="Yang H."/>
            <person name="Zhang Y.E."/>
            <person name="Wang W."/>
            <person name="Zhu M."/>
            <person name="He S."/>
            <person name="Zhang G."/>
        </authorList>
    </citation>
    <scope>NUCLEOTIDE SEQUENCE</scope>
    <source>
        <strain evidence="3">Pddl_001</strain>
    </source>
</reference>
<dbReference type="PANTHER" id="PTHR13817">
    <property type="entry name" value="TITIN"/>
    <property type="match status" value="1"/>
</dbReference>
<dbReference type="InterPro" id="IPR013783">
    <property type="entry name" value="Ig-like_fold"/>
</dbReference>
<dbReference type="InterPro" id="IPR050964">
    <property type="entry name" value="Striated_Muscle_Regulatory"/>
</dbReference>
<keyword evidence="1" id="KW-0677">Repeat</keyword>
<comment type="caution">
    <text evidence="3">The sequence shown here is derived from an EMBL/GenBank/DDBJ whole genome shotgun (WGS) entry which is preliminary data.</text>
</comment>
<dbReference type="PRINTS" id="PR00014">
    <property type="entry name" value="FNTYPEIII"/>
</dbReference>
<dbReference type="Pfam" id="PF00041">
    <property type="entry name" value="fn3"/>
    <property type="match status" value="1"/>
</dbReference>
<dbReference type="PANTHER" id="PTHR13817:SF27">
    <property type="entry name" value="MYOSIN-BINDING PROTEIN C, SLOW-TYPE"/>
    <property type="match status" value="1"/>
</dbReference>
<feature type="non-terminal residue" evidence="3">
    <location>
        <position position="1"/>
    </location>
</feature>
<dbReference type="Proteomes" id="UP001166093">
    <property type="component" value="Unassembled WGS sequence"/>
</dbReference>
<sequence>NVALEWTPPKDNGNAEITGYTIQKADKKTMEWFTIIEHYHRKSTTVSELVIGNEYFFRVFAENMCGLSEEARVTKDSALIVKEGSNYKSPDYQEYDFTEPPKFTHPLVTTIAVAGYNATLNCSVRANPRVRRPYSIPLN</sequence>